<comment type="pathway">
    <text evidence="2">Pyrimidine metabolism; UMP biosynthesis via de novo pathway.</text>
</comment>
<gene>
    <name evidence="9" type="ORF">EJ06DRAFT_575715</name>
</gene>
<reference evidence="9" key="1">
    <citation type="journal article" date="2020" name="Stud. Mycol.">
        <title>101 Dothideomycetes genomes: a test case for predicting lifestyles and emergence of pathogens.</title>
        <authorList>
            <person name="Haridas S."/>
            <person name="Albert R."/>
            <person name="Binder M."/>
            <person name="Bloem J."/>
            <person name="Labutti K."/>
            <person name="Salamov A."/>
            <person name="Andreopoulos B."/>
            <person name="Baker S."/>
            <person name="Barry K."/>
            <person name="Bills G."/>
            <person name="Bluhm B."/>
            <person name="Cannon C."/>
            <person name="Castanera R."/>
            <person name="Culley D."/>
            <person name="Daum C."/>
            <person name="Ezra D."/>
            <person name="Gonzalez J."/>
            <person name="Henrissat B."/>
            <person name="Kuo A."/>
            <person name="Liang C."/>
            <person name="Lipzen A."/>
            <person name="Lutzoni F."/>
            <person name="Magnuson J."/>
            <person name="Mondo S."/>
            <person name="Nolan M."/>
            <person name="Ohm R."/>
            <person name="Pangilinan J."/>
            <person name="Park H.-J."/>
            <person name="Ramirez L."/>
            <person name="Alfaro M."/>
            <person name="Sun H."/>
            <person name="Tritt A."/>
            <person name="Yoshinaga Y."/>
            <person name="Zwiers L.-H."/>
            <person name="Turgeon B."/>
            <person name="Goodwin S."/>
            <person name="Spatafora J."/>
            <person name="Crous P."/>
            <person name="Grigoriev I."/>
        </authorList>
    </citation>
    <scope>NUCLEOTIDE SEQUENCE</scope>
    <source>
        <strain evidence="9">CBS 262.69</strain>
    </source>
</reference>
<keyword evidence="5" id="KW-0665">Pyrimidine biosynthesis</keyword>
<organism evidence="9 10">
    <name type="scientific">Trichodelitschia bisporula</name>
    <dbReference type="NCBI Taxonomy" id="703511"/>
    <lineage>
        <taxon>Eukaryota</taxon>
        <taxon>Fungi</taxon>
        <taxon>Dikarya</taxon>
        <taxon>Ascomycota</taxon>
        <taxon>Pezizomycotina</taxon>
        <taxon>Dothideomycetes</taxon>
        <taxon>Dothideomycetes incertae sedis</taxon>
        <taxon>Phaeotrichales</taxon>
        <taxon>Phaeotrichaceae</taxon>
        <taxon>Trichodelitschia</taxon>
    </lineage>
</organism>
<evidence type="ECO:0000256" key="3">
    <source>
        <dbReference type="ARBA" id="ARBA00022630"/>
    </source>
</evidence>
<evidence type="ECO:0000256" key="2">
    <source>
        <dbReference type="ARBA" id="ARBA00004725"/>
    </source>
</evidence>
<dbReference type="GO" id="GO:0004152">
    <property type="term" value="F:dihydroorotate dehydrogenase activity"/>
    <property type="evidence" value="ECO:0007669"/>
    <property type="project" value="TreeGrafter"/>
</dbReference>
<dbReference type="Gene3D" id="2.30.26.10">
    <property type="entry name" value="Dihydroorotate Dehydrogenase A, chain A, domain 2"/>
    <property type="match status" value="1"/>
</dbReference>
<sequence>MASWRQQPTITTTTRPYAVAAMKLNINPPLINSACPWATTLDDLRALYHNPHTGGVTTRTHTLTGFPHDDAVHQYAFFDINKGAAAPLKRPDSDLASDGAAPETDPAATTSANTLGYSPIPLATTLEHIHTLAKENPPRTDKPIIVSVTGSPGELIECYRLVSAAARAVPIPLLLEVNLSCPNIAGRAPPAYDTRALREYLLVLRNAAAEEEEHGEVTVPMGLKVPPYTNPVQFSELQRALLGVPYPSPVAFVTATNTLWPGLLLNEGGRPALYSETGEGVGGMGGVGLHTVALGNVRMLRRTLDLVPTLAGIRIIGVGGVKDRAGFERMKAAGADVVGVATALGRRGVGVFGEILDGGRGSRL</sequence>
<name>A0A6G1HYV1_9PEZI</name>
<dbReference type="EMBL" id="ML996693">
    <property type="protein sequence ID" value="KAF2401091.1"/>
    <property type="molecule type" value="Genomic_DNA"/>
</dbReference>
<dbReference type="Proteomes" id="UP000799640">
    <property type="component" value="Unassembled WGS sequence"/>
</dbReference>
<dbReference type="AlphaFoldDB" id="A0A6G1HYV1"/>
<evidence type="ECO:0000256" key="1">
    <source>
        <dbReference type="ARBA" id="ARBA00001917"/>
    </source>
</evidence>
<keyword evidence="6" id="KW-0560">Oxidoreductase</keyword>
<dbReference type="SUPFAM" id="SSF51395">
    <property type="entry name" value="FMN-linked oxidoreductases"/>
    <property type="match status" value="1"/>
</dbReference>
<keyword evidence="3" id="KW-0285">Flavoprotein</keyword>
<proteinExistence type="predicted"/>
<feature type="region of interest" description="Disordered" evidence="7">
    <location>
        <begin position="89"/>
        <end position="114"/>
    </location>
</feature>
<dbReference type="InterPro" id="IPR050074">
    <property type="entry name" value="DHO_dehydrogenase"/>
</dbReference>
<evidence type="ECO:0000256" key="6">
    <source>
        <dbReference type="ARBA" id="ARBA00023002"/>
    </source>
</evidence>
<comment type="cofactor">
    <cofactor evidence="1">
        <name>FMN</name>
        <dbReference type="ChEBI" id="CHEBI:58210"/>
    </cofactor>
</comment>
<evidence type="ECO:0000256" key="4">
    <source>
        <dbReference type="ARBA" id="ARBA00022643"/>
    </source>
</evidence>
<dbReference type="InterPro" id="IPR013785">
    <property type="entry name" value="Aldolase_TIM"/>
</dbReference>
<dbReference type="OrthoDB" id="14784at2759"/>
<keyword evidence="4" id="KW-0288">FMN</keyword>
<dbReference type="PANTHER" id="PTHR48109">
    <property type="entry name" value="DIHYDROOROTATE DEHYDROGENASE (QUINONE), MITOCHONDRIAL-RELATED"/>
    <property type="match status" value="1"/>
</dbReference>
<evidence type="ECO:0000259" key="8">
    <source>
        <dbReference type="Pfam" id="PF01180"/>
    </source>
</evidence>
<dbReference type="InterPro" id="IPR023359">
    <property type="entry name" value="Dihydro_DH_chainA_dom2"/>
</dbReference>
<dbReference type="Pfam" id="PF01180">
    <property type="entry name" value="DHO_dh"/>
    <property type="match status" value="1"/>
</dbReference>
<keyword evidence="10" id="KW-1185">Reference proteome</keyword>
<dbReference type="InterPro" id="IPR005720">
    <property type="entry name" value="Dihydroorotate_DH_cat"/>
</dbReference>
<evidence type="ECO:0000313" key="9">
    <source>
        <dbReference type="EMBL" id="KAF2401091.1"/>
    </source>
</evidence>
<dbReference type="PANTHER" id="PTHR48109:SF1">
    <property type="entry name" value="DIHYDROOROTATE DEHYDROGENASE (FUMARATE)"/>
    <property type="match status" value="1"/>
</dbReference>
<evidence type="ECO:0000256" key="5">
    <source>
        <dbReference type="ARBA" id="ARBA00022975"/>
    </source>
</evidence>
<protein>
    <submittedName>
        <fullName evidence="9">FMN-linked oxidoreductase</fullName>
    </submittedName>
</protein>
<accession>A0A6G1HYV1</accession>
<evidence type="ECO:0000256" key="7">
    <source>
        <dbReference type="SAM" id="MobiDB-lite"/>
    </source>
</evidence>
<evidence type="ECO:0000313" key="10">
    <source>
        <dbReference type="Proteomes" id="UP000799640"/>
    </source>
</evidence>
<dbReference type="GO" id="GO:0006207">
    <property type="term" value="P:'de novo' pyrimidine nucleobase biosynthetic process"/>
    <property type="evidence" value="ECO:0007669"/>
    <property type="project" value="TreeGrafter"/>
</dbReference>
<feature type="domain" description="Dihydroorotate dehydrogenase catalytic" evidence="8">
    <location>
        <begin position="112"/>
        <end position="357"/>
    </location>
</feature>
<dbReference type="GO" id="GO:0006221">
    <property type="term" value="P:pyrimidine nucleotide biosynthetic process"/>
    <property type="evidence" value="ECO:0007669"/>
    <property type="project" value="UniProtKB-KW"/>
</dbReference>
<dbReference type="GO" id="GO:0005737">
    <property type="term" value="C:cytoplasm"/>
    <property type="evidence" value="ECO:0007669"/>
    <property type="project" value="InterPro"/>
</dbReference>
<dbReference type="Gene3D" id="3.20.20.70">
    <property type="entry name" value="Aldolase class I"/>
    <property type="match status" value="1"/>
</dbReference>